<evidence type="ECO:0000256" key="1">
    <source>
        <dbReference type="PROSITE-ProRule" id="PRU00169"/>
    </source>
</evidence>
<dbReference type="GO" id="GO:0006355">
    <property type="term" value="P:regulation of DNA-templated transcription"/>
    <property type="evidence" value="ECO:0007669"/>
    <property type="project" value="InterPro"/>
</dbReference>
<gene>
    <name evidence="6" type="ORF">SAMN02745165_03409</name>
</gene>
<dbReference type="SUPFAM" id="SSF55073">
    <property type="entry name" value="Nucleotide cyclase"/>
    <property type="match status" value="1"/>
</dbReference>
<dbReference type="Pfam" id="PF00563">
    <property type="entry name" value="EAL"/>
    <property type="match status" value="1"/>
</dbReference>
<evidence type="ECO:0000259" key="4">
    <source>
        <dbReference type="PROSITE" id="PS50883"/>
    </source>
</evidence>
<feature type="domain" description="GGDEF" evidence="5">
    <location>
        <begin position="322"/>
        <end position="455"/>
    </location>
</feature>
<evidence type="ECO:0000313" key="7">
    <source>
        <dbReference type="Proteomes" id="UP000184171"/>
    </source>
</evidence>
<dbReference type="CDD" id="cd00130">
    <property type="entry name" value="PAS"/>
    <property type="match status" value="1"/>
</dbReference>
<dbReference type="SMART" id="SM00052">
    <property type="entry name" value="EAL"/>
    <property type="match status" value="1"/>
</dbReference>
<dbReference type="InterPro" id="IPR011006">
    <property type="entry name" value="CheY-like_superfamily"/>
</dbReference>
<proteinExistence type="predicted"/>
<dbReference type="Pfam" id="PF00990">
    <property type="entry name" value="GGDEF"/>
    <property type="match status" value="1"/>
</dbReference>
<dbReference type="PANTHER" id="PTHR44757">
    <property type="entry name" value="DIGUANYLATE CYCLASE DGCP"/>
    <property type="match status" value="1"/>
</dbReference>
<dbReference type="AlphaFoldDB" id="A0A1M6MUQ2"/>
<dbReference type="Pfam" id="PF00072">
    <property type="entry name" value="Response_reg"/>
    <property type="match status" value="1"/>
</dbReference>
<reference evidence="6 7" key="1">
    <citation type="submission" date="2016-11" db="EMBL/GenBank/DDBJ databases">
        <authorList>
            <person name="Jaros S."/>
            <person name="Januszkiewicz K."/>
            <person name="Wedrychowicz H."/>
        </authorList>
    </citation>
    <scope>NUCLEOTIDE SEQUENCE [LARGE SCALE GENOMIC DNA]</scope>
    <source>
        <strain evidence="6 7">DSM 5091</strain>
    </source>
</reference>
<dbReference type="OrthoDB" id="9777298at2"/>
<dbReference type="SUPFAM" id="SSF52172">
    <property type="entry name" value="CheY-like"/>
    <property type="match status" value="1"/>
</dbReference>
<dbReference type="CDD" id="cd01949">
    <property type="entry name" value="GGDEF"/>
    <property type="match status" value="1"/>
</dbReference>
<dbReference type="SUPFAM" id="SSF141868">
    <property type="entry name" value="EAL domain-like"/>
    <property type="match status" value="1"/>
</dbReference>
<dbReference type="GO" id="GO:0000160">
    <property type="term" value="P:phosphorelay signal transduction system"/>
    <property type="evidence" value="ECO:0007669"/>
    <property type="project" value="InterPro"/>
</dbReference>
<dbReference type="PROSITE" id="PS50883">
    <property type="entry name" value="EAL"/>
    <property type="match status" value="1"/>
</dbReference>
<dbReference type="InterPro" id="IPR043128">
    <property type="entry name" value="Rev_trsase/Diguanyl_cyclase"/>
</dbReference>
<dbReference type="RefSeq" id="WP_072909944.1">
    <property type="nucleotide sequence ID" value="NZ_FQZT01000021.1"/>
</dbReference>
<evidence type="ECO:0000259" key="5">
    <source>
        <dbReference type="PROSITE" id="PS50887"/>
    </source>
</evidence>
<feature type="domain" description="EAL" evidence="4">
    <location>
        <begin position="464"/>
        <end position="717"/>
    </location>
</feature>
<dbReference type="PROSITE" id="PS50112">
    <property type="entry name" value="PAS"/>
    <property type="match status" value="1"/>
</dbReference>
<dbReference type="PROSITE" id="PS50110">
    <property type="entry name" value="RESPONSE_REGULATORY"/>
    <property type="match status" value="1"/>
</dbReference>
<dbReference type="Gene3D" id="3.30.450.20">
    <property type="entry name" value="PAS domain"/>
    <property type="match status" value="1"/>
</dbReference>
<dbReference type="InterPro" id="IPR001633">
    <property type="entry name" value="EAL_dom"/>
</dbReference>
<keyword evidence="7" id="KW-1185">Reference proteome</keyword>
<feature type="domain" description="Response regulatory" evidence="2">
    <location>
        <begin position="18"/>
        <end position="132"/>
    </location>
</feature>
<feature type="modified residue" description="4-aspartylphosphate" evidence="1">
    <location>
        <position position="67"/>
    </location>
</feature>
<dbReference type="STRING" id="1122189.SAMN02745165_03409"/>
<dbReference type="SUPFAM" id="SSF55785">
    <property type="entry name" value="PYP-like sensor domain (PAS domain)"/>
    <property type="match status" value="1"/>
</dbReference>
<accession>A0A1M6MUQ2</accession>
<dbReference type="NCBIfam" id="TIGR00254">
    <property type="entry name" value="GGDEF"/>
    <property type="match status" value="1"/>
</dbReference>
<dbReference type="SMART" id="SM00091">
    <property type="entry name" value="PAS"/>
    <property type="match status" value="1"/>
</dbReference>
<dbReference type="Gene3D" id="3.20.20.450">
    <property type="entry name" value="EAL domain"/>
    <property type="match status" value="1"/>
</dbReference>
<feature type="domain" description="PAS" evidence="3">
    <location>
        <begin position="151"/>
        <end position="206"/>
    </location>
</feature>
<dbReference type="InterPro" id="IPR029787">
    <property type="entry name" value="Nucleotide_cyclase"/>
</dbReference>
<evidence type="ECO:0000313" key="6">
    <source>
        <dbReference type="EMBL" id="SHJ87174.1"/>
    </source>
</evidence>
<keyword evidence="1" id="KW-0597">Phosphoprotein</keyword>
<dbReference type="CDD" id="cd01948">
    <property type="entry name" value="EAL"/>
    <property type="match status" value="1"/>
</dbReference>
<dbReference type="InterPro" id="IPR000014">
    <property type="entry name" value="PAS"/>
</dbReference>
<dbReference type="SMART" id="SM00448">
    <property type="entry name" value="REC"/>
    <property type="match status" value="1"/>
</dbReference>
<evidence type="ECO:0000259" key="2">
    <source>
        <dbReference type="PROSITE" id="PS50110"/>
    </source>
</evidence>
<name>A0A1M6MUQ2_MALRU</name>
<dbReference type="PROSITE" id="PS50887">
    <property type="entry name" value="GGDEF"/>
    <property type="match status" value="1"/>
</dbReference>
<dbReference type="InterPro" id="IPR000160">
    <property type="entry name" value="GGDEF_dom"/>
</dbReference>
<dbReference type="Gene3D" id="3.40.50.2300">
    <property type="match status" value="1"/>
</dbReference>
<dbReference type="InterPro" id="IPR013767">
    <property type="entry name" value="PAS_fold"/>
</dbReference>
<dbReference type="Pfam" id="PF00989">
    <property type="entry name" value="PAS"/>
    <property type="match status" value="1"/>
</dbReference>
<sequence length="725" mass="81974">MFDMRHISGGVASHAPIEVLIVDDDPRICKSLQQILSSSGLNCSYVIGGFAALRALEQQEYGLVLLDLNMPNVDGLDVINHIKENNIDTNVIVVSGELELNKAIQVLTNGAKDFIRKPYSPDELLFSVKNVLEKRALEIENQEIINQLKESESLHRFLVHNSPDLLYMLDQNGCFTFVNRNLTRTLGYTQRELLGKHYSAFIYPKDLNRANYFFTSPKLPKGTKKVELRLQCKDQGSLLHVEVRAMQVERKFAGGYKLSSGSEKNVNFVGTYGVARDITEKKRSEEIIRFQHNHDLLTGLPNRNLLNDRIAVQLSHAKRKQEKLAVMYIDIYRFKLINDTYGTVLGDEVIQTVASMLERCTREGDTVARIGGDEFIVLLPGIKSEQDAISVANKVIQEASFPLHFEHAEIHLALSIGLSIYPDHGSNKEDLIRNADIAVCHSKLRSSSNICLYSKDLTNGNSNKVFTENLIRNAINEDQLTVYYQPQIDLTFDKLHAVEALVRIKSPEHGLILPTGFIETAEESNLINELGDCILRNILRDARDWHREGINPRICINISAVQLAMNGFADYLISKIRDYELQLNMFEIEITENVLIQNMEATLNNIIKLTNHGIKIAIDDFGTGYSSLSYLDQLPLNTLKLDKSFMRKIVKADDDNTIIPAMINVSNGLQLDFIAEGVETIDQHEYLKTFGACIAQGYYYGRPMPGEQMLEYIKSFNPDRFGESH</sequence>
<dbReference type="EMBL" id="FQZT01000021">
    <property type="protein sequence ID" value="SHJ87174.1"/>
    <property type="molecule type" value="Genomic_DNA"/>
</dbReference>
<protein>
    <submittedName>
        <fullName evidence="6">PAS domain S-box-containing protein/diguanylate cyclase (GGDEF) domain-containing protein</fullName>
    </submittedName>
</protein>
<dbReference type="InterPro" id="IPR035965">
    <property type="entry name" value="PAS-like_dom_sf"/>
</dbReference>
<dbReference type="InterPro" id="IPR035919">
    <property type="entry name" value="EAL_sf"/>
</dbReference>
<dbReference type="PANTHER" id="PTHR44757:SF2">
    <property type="entry name" value="BIOFILM ARCHITECTURE MAINTENANCE PROTEIN MBAA"/>
    <property type="match status" value="1"/>
</dbReference>
<evidence type="ECO:0000259" key="3">
    <source>
        <dbReference type="PROSITE" id="PS50112"/>
    </source>
</evidence>
<dbReference type="NCBIfam" id="TIGR00229">
    <property type="entry name" value="sensory_box"/>
    <property type="match status" value="1"/>
</dbReference>
<dbReference type="Gene3D" id="3.30.70.270">
    <property type="match status" value="1"/>
</dbReference>
<dbReference type="Proteomes" id="UP000184171">
    <property type="component" value="Unassembled WGS sequence"/>
</dbReference>
<dbReference type="SMART" id="SM00267">
    <property type="entry name" value="GGDEF"/>
    <property type="match status" value="1"/>
</dbReference>
<dbReference type="InterPro" id="IPR001789">
    <property type="entry name" value="Sig_transdc_resp-reg_receiver"/>
</dbReference>
<organism evidence="6 7">
    <name type="scientific">Malonomonas rubra DSM 5091</name>
    <dbReference type="NCBI Taxonomy" id="1122189"/>
    <lineage>
        <taxon>Bacteria</taxon>
        <taxon>Pseudomonadati</taxon>
        <taxon>Thermodesulfobacteriota</taxon>
        <taxon>Desulfuromonadia</taxon>
        <taxon>Desulfuromonadales</taxon>
        <taxon>Geopsychrobacteraceae</taxon>
        <taxon>Malonomonas</taxon>
    </lineage>
</organism>
<dbReference type="InterPro" id="IPR052155">
    <property type="entry name" value="Biofilm_reg_signaling"/>
</dbReference>